<evidence type="ECO:0000256" key="7">
    <source>
        <dbReference type="SAM" id="Phobius"/>
    </source>
</evidence>
<dbReference type="EC" id="5.2.1.8" evidence="6"/>
<accession>A0A1U6GT20</accession>
<evidence type="ECO:0000313" key="9">
    <source>
        <dbReference type="EMBL" id="SLJ86646.1"/>
    </source>
</evidence>
<dbReference type="AlphaFoldDB" id="A0A1U6GT20"/>
<keyword evidence="7" id="KW-1133">Transmembrane helix</keyword>
<dbReference type="GO" id="GO:0003755">
    <property type="term" value="F:peptidyl-prolyl cis-trans isomerase activity"/>
    <property type="evidence" value="ECO:0007669"/>
    <property type="project" value="UniProtKB-UniRule"/>
</dbReference>
<dbReference type="RefSeq" id="WP_054948384.1">
    <property type="nucleotide sequence ID" value="NZ_FVZE01000001.1"/>
</dbReference>
<keyword evidence="3 5" id="KW-0697">Rotamase</keyword>
<evidence type="ECO:0000256" key="4">
    <source>
        <dbReference type="ARBA" id="ARBA00023235"/>
    </source>
</evidence>
<evidence type="ECO:0000256" key="3">
    <source>
        <dbReference type="ARBA" id="ARBA00023110"/>
    </source>
</evidence>
<evidence type="ECO:0000256" key="2">
    <source>
        <dbReference type="ARBA" id="ARBA00006577"/>
    </source>
</evidence>
<feature type="transmembrane region" description="Helical" evidence="7">
    <location>
        <begin position="20"/>
        <end position="39"/>
    </location>
</feature>
<name>A0A1U6GT20_9SPHN</name>
<keyword evidence="4 5" id="KW-0413">Isomerase</keyword>
<keyword evidence="10" id="KW-1185">Reference proteome</keyword>
<evidence type="ECO:0000313" key="10">
    <source>
        <dbReference type="Proteomes" id="UP000190989"/>
    </source>
</evidence>
<dbReference type="InterPro" id="IPR046357">
    <property type="entry name" value="PPIase_dom_sf"/>
</dbReference>
<evidence type="ECO:0000256" key="5">
    <source>
        <dbReference type="PROSITE-ProRule" id="PRU00277"/>
    </source>
</evidence>
<dbReference type="PROSITE" id="PS50059">
    <property type="entry name" value="FKBP_PPIASE"/>
    <property type="match status" value="1"/>
</dbReference>
<dbReference type="EMBL" id="FVZE01000001">
    <property type="protein sequence ID" value="SLJ86646.1"/>
    <property type="molecule type" value="Genomic_DNA"/>
</dbReference>
<protein>
    <recommendedName>
        <fullName evidence="6">Peptidyl-prolyl cis-trans isomerase</fullName>
        <ecNumber evidence="6">5.2.1.8</ecNumber>
    </recommendedName>
</protein>
<evidence type="ECO:0000259" key="8">
    <source>
        <dbReference type="PROSITE" id="PS50059"/>
    </source>
</evidence>
<comment type="similarity">
    <text evidence="2 6">Belongs to the FKBP-type PPIase family.</text>
</comment>
<dbReference type="SUPFAM" id="SSF54534">
    <property type="entry name" value="FKBP-like"/>
    <property type="match status" value="1"/>
</dbReference>
<organism evidence="9 10">
    <name type="scientific">Novosphingobium mathurense</name>
    <dbReference type="NCBI Taxonomy" id="428990"/>
    <lineage>
        <taxon>Bacteria</taxon>
        <taxon>Pseudomonadati</taxon>
        <taxon>Pseudomonadota</taxon>
        <taxon>Alphaproteobacteria</taxon>
        <taxon>Sphingomonadales</taxon>
        <taxon>Sphingomonadaceae</taxon>
        <taxon>Novosphingobium</taxon>
    </lineage>
</organism>
<keyword evidence="7" id="KW-0472">Membrane</keyword>
<dbReference type="PANTHER" id="PTHR43811:SF23">
    <property type="entry name" value="FKBP-TYPE 22 KDA PEPTIDYL-PROLYL CIS-TRANS ISOMERASE"/>
    <property type="match status" value="1"/>
</dbReference>
<comment type="catalytic activity">
    <reaction evidence="1 5 6">
        <text>[protein]-peptidylproline (omega=180) = [protein]-peptidylproline (omega=0)</text>
        <dbReference type="Rhea" id="RHEA:16237"/>
        <dbReference type="Rhea" id="RHEA-COMP:10747"/>
        <dbReference type="Rhea" id="RHEA-COMP:10748"/>
        <dbReference type="ChEBI" id="CHEBI:83833"/>
        <dbReference type="ChEBI" id="CHEBI:83834"/>
        <dbReference type="EC" id="5.2.1.8"/>
    </reaction>
</comment>
<dbReference type="STRING" id="428990.SAMN06295987_101322"/>
<gene>
    <name evidence="9" type="ORF">SAMN06295987_101322</name>
</gene>
<reference evidence="10" key="1">
    <citation type="submission" date="2017-02" db="EMBL/GenBank/DDBJ databases">
        <authorList>
            <person name="Varghese N."/>
            <person name="Submissions S."/>
        </authorList>
    </citation>
    <scope>NUCLEOTIDE SEQUENCE [LARGE SCALE GENOMIC DNA]</scope>
    <source>
        <strain evidence="10">SM117</strain>
    </source>
</reference>
<evidence type="ECO:0000256" key="1">
    <source>
        <dbReference type="ARBA" id="ARBA00000971"/>
    </source>
</evidence>
<dbReference type="InterPro" id="IPR001179">
    <property type="entry name" value="PPIase_FKBP_dom"/>
</dbReference>
<sequence>MTEITRVPLQPVAKGAVTKIWLGVAAIALAAGGVAYAALPPSVDVKTLTAGSGESPTADDVVLINYKGTLPDGKVFDEAKQVPMALNEVVPGFTKALVKMQRGGKYMVEIPAELAYGDKAVGDIPANTDLTFEIELIDFKSRAEIEQQQRILQQLQQMQSQGGMPGAEAQAHP</sequence>
<dbReference type="Pfam" id="PF00254">
    <property type="entry name" value="FKBP_C"/>
    <property type="match status" value="1"/>
</dbReference>
<dbReference type="Gene3D" id="3.10.50.40">
    <property type="match status" value="1"/>
</dbReference>
<proteinExistence type="inferred from homology"/>
<dbReference type="PANTHER" id="PTHR43811">
    <property type="entry name" value="FKBP-TYPE PEPTIDYL-PROLYL CIS-TRANS ISOMERASE FKPA"/>
    <property type="match status" value="1"/>
</dbReference>
<evidence type="ECO:0000256" key="6">
    <source>
        <dbReference type="RuleBase" id="RU003915"/>
    </source>
</evidence>
<keyword evidence="7" id="KW-0812">Transmembrane</keyword>
<feature type="domain" description="PPIase FKBP-type" evidence="8">
    <location>
        <begin position="59"/>
        <end position="140"/>
    </location>
</feature>
<dbReference type="Proteomes" id="UP000190989">
    <property type="component" value="Unassembled WGS sequence"/>
</dbReference>